<gene>
    <name evidence="3" type="ORF">LshimejAT787_0410310</name>
</gene>
<dbReference type="InterPro" id="IPR001810">
    <property type="entry name" value="F-box_dom"/>
</dbReference>
<proteinExistence type="predicted"/>
<dbReference type="PROSITE" id="PS50181">
    <property type="entry name" value="FBOX"/>
    <property type="match status" value="1"/>
</dbReference>
<dbReference type="CDD" id="cd09917">
    <property type="entry name" value="F-box_SF"/>
    <property type="match status" value="1"/>
</dbReference>
<feature type="compositionally biased region" description="Polar residues" evidence="1">
    <location>
        <begin position="418"/>
        <end position="435"/>
    </location>
</feature>
<dbReference type="InterPro" id="IPR036047">
    <property type="entry name" value="F-box-like_dom_sf"/>
</dbReference>
<comment type="caution">
    <text evidence="3">The sequence shown here is derived from an EMBL/GenBank/DDBJ whole genome shotgun (WGS) entry which is preliminary data.</text>
</comment>
<feature type="region of interest" description="Disordered" evidence="1">
    <location>
        <begin position="575"/>
        <end position="623"/>
    </location>
</feature>
<evidence type="ECO:0000313" key="3">
    <source>
        <dbReference type="EMBL" id="GLB37980.1"/>
    </source>
</evidence>
<evidence type="ECO:0000259" key="2">
    <source>
        <dbReference type="PROSITE" id="PS50181"/>
    </source>
</evidence>
<feature type="compositionally biased region" description="Low complexity" evidence="1">
    <location>
        <begin position="457"/>
        <end position="469"/>
    </location>
</feature>
<feature type="compositionally biased region" description="Basic and acidic residues" evidence="1">
    <location>
        <begin position="614"/>
        <end position="623"/>
    </location>
</feature>
<reference evidence="3" key="1">
    <citation type="submission" date="2022-07" db="EMBL/GenBank/DDBJ databases">
        <title>The genome of Lyophyllum shimeji provides insight into the initial evolution of ectomycorrhizal fungal genome.</title>
        <authorList>
            <person name="Kobayashi Y."/>
            <person name="Shibata T."/>
            <person name="Hirakawa H."/>
            <person name="Shigenobu S."/>
            <person name="Nishiyama T."/>
            <person name="Yamada A."/>
            <person name="Hasebe M."/>
            <person name="Kawaguchi M."/>
        </authorList>
    </citation>
    <scope>NUCLEOTIDE SEQUENCE</scope>
    <source>
        <strain evidence="3">AT787</strain>
    </source>
</reference>
<evidence type="ECO:0000256" key="1">
    <source>
        <dbReference type="SAM" id="MobiDB-lite"/>
    </source>
</evidence>
<feature type="compositionally biased region" description="Polar residues" evidence="1">
    <location>
        <begin position="442"/>
        <end position="456"/>
    </location>
</feature>
<feature type="compositionally biased region" description="Acidic residues" evidence="1">
    <location>
        <begin position="582"/>
        <end position="592"/>
    </location>
</feature>
<dbReference type="SUPFAM" id="SSF81383">
    <property type="entry name" value="F-box domain"/>
    <property type="match status" value="1"/>
</dbReference>
<protein>
    <recommendedName>
        <fullName evidence="2">F-box domain-containing protein</fullName>
    </recommendedName>
</protein>
<dbReference type="EMBL" id="BRPK01000004">
    <property type="protein sequence ID" value="GLB37980.1"/>
    <property type="molecule type" value="Genomic_DNA"/>
</dbReference>
<feature type="domain" description="F-box" evidence="2">
    <location>
        <begin position="19"/>
        <end position="65"/>
    </location>
</feature>
<dbReference type="Proteomes" id="UP001063166">
    <property type="component" value="Unassembled WGS sequence"/>
</dbReference>
<feature type="region of interest" description="Disordered" evidence="1">
    <location>
        <begin position="1"/>
        <end position="20"/>
    </location>
</feature>
<feature type="compositionally biased region" description="Polar residues" evidence="1">
    <location>
        <begin position="1"/>
        <end position="14"/>
    </location>
</feature>
<keyword evidence="4" id="KW-1185">Reference proteome</keyword>
<evidence type="ECO:0000313" key="4">
    <source>
        <dbReference type="Proteomes" id="UP001063166"/>
    </source>
</evidence>
<organism evidence="3 4">
    <name type="scientific">Lyophyllum shimeji</name>
    <name type="common">Hon-shimeji</name>
    <name type="synonym">Tricholoma shimeji</name>
    <dbReference type="NCBI Taxonomy" id="47721"/>
    <lineage>
        <taxon>Eukaryota</taxon>
        <taxon>Fungi</taxon>
        <taxon>Dikarya</taxon>
        <taxon>Basidiomycota</taxon>
        <taxon>Agaricomycotina</taxon>
        <taxon>Agaricomycetes</taxon>
        <taxon>Agaricomycetidae</taxon>
        <taxon>Agaricales</taxon>
        <taxon>Tricholomatineae</taxon>
        <taxon>Lyophyllaceae</taxon>
        <taxon>Lyophyllum</taxon>
    </lineage>
</organism>
<accession>A0A9P3PKJ9</accession>
<feature type="region of interest" description="Disordered" evidence="1">
    <location>
        <begin position="411"/>
        <end position="494"/>
    </location>
</feature>
<dbReference type="Pfam" id="PF12937">
    <property type="entry name" value="F-box-like"/>
    <property type="match status" value="1"/>
</dbReference>
<sequence length="772" mass="85176">MLGLGTSSEPATNSEPDEKMGLHTLPYDLLLNIASRLDLSDVHSLHLTCKSLYDFSITRPVYRQIATDLLRRCRALPLKGFQRLSDLSTEQLIRSVNKATRYEKAWRHRGPRPIRVGPDTDVNQRSNYMDVAKGTAPGPSRSQKWYKVVSAPPDEDVDWLSPITSSYTLCATKSGKVVCWDVQTDTCLAEWNPGERWELWKCRVEFEEKTVYFTMAKIVVGTYDDERIMDFVLMRLKFSDSPSGESAPTPPVFSHVTDFKTAGVVMNVFLLDPTARLLSAFVWVSTTNTIGLYALPDWDKPEYVFIDTGIECVASSNWSCILYERNIVIHCEESDGAYQYFYPLHLLQAFTKRLKSKNDIPLISYSVSPAKTLSRKFIFPSLTDTDTSPLEPEPEPGPEAVEVETWPLHEDRSDAAEASTSTPGAASPHTSSSSDAVVDVNGISTTGASPSPSLNGTDAASTSTSAAPTTPLPLPAPEDAEPQPQPPNPNPFPFPPWCPDSAHFVRQWWPSLPGIPRVSCTVVLLSAHDQETHRTRFVLAQHYFKVPLTSAGGGGEPVVPGDVRELQYRLVGAPHPLRRLETEEEEEAEEIQDGASSSGGGSGSSKAPSVQEQQEAREREREEAVRDDALMHLWYVSTPFEVVCVTDSGGGGGMDGDDADGDAGDRPRPLVAVDFGHAVWIEFVDNEDDPTRPRADELDAKWLRFVTFPPFGEDVDAANGGKRWAKSGGVVRTLEIPEELDLDSVETINIDQSQGAVILSVREGKIFILCYE</sequence>
<feature type="compositionally biased region" description="Pro residues" evidence="1">
    <location>
        <begin position="483"/>
        <end position="494"/>
    </location>
</feature>
<name>A0A9P3PKJ9_LYOSH</name>
<dbReference type="OrthoDB" id="3202382at2759"/>
<dbReference type="AlphaFoldDB" id="A0A9P3PKJ9"/>